<dbReference type="InterPro" id="IPR016039">
    <property type="entry name" value="Thiolase-like"/>
</dbReference>
<comment type="pathway">
    <text evidence="2">Antibiotic biosynthesis.</text>
</comment>
<dbReference type="InterPro" id="IPR014030">
    <property type="entry name" value="Ketoacyl_synth_N"/>
</dbReference>
<dbReference type="SUPFAM" id="SSF51735">
    <property type="entry name" value="NAD(P)-binding Rossmann-fold domains"/>
    <property type="match status" value="6"/>
</dbReference>
<dbReference type="PROSITE" id="PS00606">
    <property type="entry name" value="KS3_1"/>
    <property type="match status" value="3"/>
</dbReference>
<dbReference type="PROSITE" id="PS52019">
    <property type="entry name" value="PKS_MFAS_DH"/>
    <property type="match status" value="1"/>
</dbReference>
<dbReference type="RefSeq" id="WP_285607448.1">
    <property type="nucleotide sequence ID" value="NZ_BSSD01000001.1"/>
</dbReference>
<dbReference type="EMBL" id="BSSD01000001">
    <property type="protein sequence ID" value="GLW89896.1"/>
    <property type="molecule type" value="Genomic_DNA"/>
</dbReference>
<evidence type="ECO:0000256" key="2">
    <source>
        <dbReference type="ARBA" id="ARBA00004792"/>
    </source>
</evidence>
<dbReference type="Pfam" id="PF22953">
    <property type="entry name" value="SpnB_Rossmann"/>
    <property type="match status" value="1"/>
</dbReference>
<dbReference type="InterPro" id="IPR050091">
    <property type="entry name" value="PKS_NRPS_Biosynth_Enz"/>
</dbReference>
<dbReference type="CDD" id="cd00833">
    <property type="entry name" value="PKS"/>
    <property type="match status" value="3"/>
</dbReference>
<dbReference type="Gene3D" id="6.10.140.1830">
    <property type="match status" value="1"/>
</dbReference>
<name>A0A9W6QFB0_9PSEU</name>
<comment type="cofactor">
    <cofactor evidence="1">
        <name>pantetheine 4'-phosphate</name>
        <dbReference type="ChEBI" id="CHEBI:47942"/>
    </cofactor>
</comment>
<evidence type="ECO:0008006" key="17">
    <source>
        <dbReference type="Google" id="ProtNLM"/>
    </source>
</evidence>
<dbReference type="Pfam" id="PF16197">
    <property type="entry name" value="KAsynt_C_assoc"/>
    <property type="match status" value="3"/>
</dbReference>
<dbReference type="InterPro" id="IPR020807">
    <property type="entry name" value="PKS_DH"/>
</dbReference>
<dbReference type="Pfam" id="PF08990">
    <property type="entry name" value="Docking"/>
    <property type="match status" value="1"/>
</dbReference>
<feature type="region of interest" description="N-terminal hotdog fold" evidence="10">
    <location>
        <begin position="924"/>
        <end position="1048"/>
    </location>
</feature>
<evidence type="ECO:0000256" key="11">
    <source>
        <dbReference type="SAM" id="MobiDB-lite"/>
    </source>
</evidence>
<dbReference type="Pfam" id="PF00698">
    <property type="entry name" value="Acyl_transf_1"/>
    <property type="match status" value="3"/>
</dbReference>
<dbReference type="InterPro" id="IPR049552">
    <property type="entry name" value="PKS_DH_N"/>
</dbReference>
<accession>A0A9W6QFB0</accession>
<dbReference type="Gene3D" id="3.40.47.10">
    <property type="match status" value="3"/>
</dbReference>
<evidence type="ECO:0000259" key="12">
    <source>
        <dbReference type="PROSITE" id="PS50075"/>
    </source>
</evidence>
<dbReference type="GO" id="GO:0004312">
    <property type="term" value="F:fatty acid synthase activity"/>
    <property type="evidence" value="ECO:0007669"/>
    <property type="project" value="TreeGrafter"/>
</dbReference>
<dbReference type="GO" id="GO:0033068">
    <property type="term" value="P:macrolide biosynthetic process"/>
    <property type="evidence" value="ECO:0007669"/>
    <property type="project" value="UniProtKB-ARBA"/>
</dbReference>
<dbReference type="InterPro" id="IPR042104">
    <property type="entry name" value="PKS_dehydratase_sf"/>
</dbReference>
<dbReference type="InterPro" id="IPR036736">
    <property type="entry name" value="ACP-like_sf"/>
</dbReference>
<dbReference type="SUPFAM" id="SSF52151">
    <property type="entry name" value="FabD/lysophospholipase-like"/>
    <property type="match status" value="3"/>
</dbReference>
<dbReference type="InterPro" id="IPR006162">
    <property type="entry name" value="Ppantetheine_attach_site"/>
</dbReference>
<feature type="domain" description="Carrier" evidence="12">
    <location>
        <begin position="3095"/>
        <end position="3173"/>
    </location>
</feature>
<dbReference type="CDD" id="cd08956">
    <property type="entry name" value="KR_3_FAS_SDR_x"/>
    <property type="match status" value="1"/>
</dbReference>
<evidence type="ECO:0000256" key="8">
    <source>
        <dbReference type="ARBA" id="ARBA00023268"/>
    </source>
</evidence>
<keyword evidence="9" id="KW-0012">Acyltransferase</keyword>
<feature type="region of interest" description="Disordered" evidence="11">
    <location>
        <begin position="1009"/>
        <end position="1034"/>
    </location>
</feature>
<keyword evidence="8" id="KW-0511">Multifunctional enzyme</keyword>
<dbReference type="InterPro" id="IPR001227">
    <property type="entry name" value="Ac_transferase_dom_sf"/>
</dbReference>
<feature type="active site" description="Proton acceptor; for dehydratase activity" evidence="10">
    <location>
        <position position="956"/>
    </location>
</feature>
<feature type="active site" description="Proton donor; for dehydratase activity" evidence="10">
    <location>
        <position position="1121"/>
    </location>
</feature>
<comment type="caution">
    <text evidence="15">The sequence shown here is derived from an EMBL/GenBank/DDBJ whole genome shotgun (WGS) entry which is preliminary data.</text>
</comment>
<dbReference type="GO" id="GO:0006633">
    <property type="term" value="P:fatty acid biosynthetic process"/>
    <property type="evidence" value="ECO:0007669"/>
    <property type="project" value="InterPro"/>
</dbReference>
<dbReference type="Pfam" id="PF00109">
    <property type="entry name" value="ketoacyl-synt"/>
    <property type="match status" value="3"/>
</dbReference>
<dbReference type="InterPro" id="IPR014043">
    <property type="entry name" value="Acyl_transferase_dom"/>
</dbReference>
<dbReference type="PROSITE" id="PS50075">
    <property type="entry name" value="CARRIER"/>
    <property type="match status" value="3"/>
</dbReference>
<dbReference type="Gene3D" id="1.10.1200.10">
    <property type="entry name" value="ACP-like"/>
    <property type="match status" value="3"/>
</dbReference>
<dbReference type="Pfam" id="PF08659">
    <property type="entry name" value="KR"/>
    <property type="match status" value="3"/>
</dbReference>
<dbReference type="PANTHER" id="PTHR43775:SF51">
    <property type="entry name" value="INACTIVE PHENOLPHTHIOCEROL SYNTHESIS POLYKETIDE SYNTHASE TYPE I PKS1-RELATED"/>
    <property type="match status" value="1"/>
</dbReference>
<organism evidence="15 16">
    <name type="scientific">Actinokineospora globicatena</name>
    <dbReference type="NCBI Taxonomy" id="103729"/>
    <lineage>
        <taxon>Bacteria</taxon>
        <taxon>Bacillati</taxon>
        <taxon>Actinomycetota</taxon>
        <taxon>Actinomycetes</taxon>
        <taxon>Pseudonocardiales</taxon>
        <taxon>Pseudonocardiaceae</taxon>
        <taxon>Actinokineospora</taxon>
    </lineage>
</organism>
<feature type="domain" description="PKS/mFAS DH" evidence="14">
    <location>
        <begin position="924"/>
        <end position="1194"/>
    </location>
</feature>
<keyword evidence="7" id="KW-0045">Antibiotic biosynthesis</keyword>
<dbReference type="InterPro" id="IPR032821">
    <property type="entry name" value="PKS_assoc"/>
</dbReference>
<dbReference type="PANTHER" id="PTHR43775">
    <property type="entry name" value="FATTY ACID SYNTHASE"/>
    <property type="match status" value="1"/>
</dbReference>
<evidence type="ECO:0000256" key="10">
    <source>
        <dbReference type="PROSITE-ProRule" id="PRU01363"/>
    </source>
</evidence>
<evidence type="ECO:0000256" key="4">
    <source>
        <dbReference type="ARBA" id="ARBA00022553"/>
    </source>
</evidence>
<dbReference type="FunFam" id="1.10.1200.10:FF:000007">
    <property type="entry name" value="Probable polyketide synthase pks17"/>
    <property type="match status" value="1"/>
</dbReference>
<dbReference type="InterPro" id="IPR015083">
    <property type="entry name" value="NorB/c/GfsB-D-like_docking"/>
</dbReference>
<dbReference type="CDD" id="cd08952">
    <property type="entry name" value="KR_1_SDR_x"/>
    <property type="match status" value="2"/>
</dbReference>
<dbReference type="Pfam" id="PF00550">
    <property type="entry name" value="PP-binding"/>
    <property type="match status" value="3"/>
</dbReference>
<dbReference type="InterPro" id="IPR009081">
    <property type="entry name" value="PP-bd_ACP"/>
</dbReference>
<keyword evidence="5" id="KW-0808">Transferase</keyword>
<proteinExistence type="predicted"/>
<dbReference type="SMART" id="SM00827">
    <property type="entry name" value="PKS_AT"/>
    <property type="match status" value="3"/>
</dbReference>
<dbReference type="Pfam" id="PF18369">
    <property type="entry name" value="PKS_DE"/>
    <property type="match status" value="1"/>
</dbReference>
<dbReference type="SUPFAM" id="SSF47336">
    <property type="entry name" value="ACP-like"/>
    <property type="match status" value="3"/>
</dbReference>
<dbReference type="SMART" id="SM00825">
    <property type="entry name" value="PKS_KS"/>
    <property type="match status" value="3"/>
</dbReference>
<dbReference type="InterPro" id="IPR016035">
    <property type="entry name" value="Acyl_Trfase/lysoPLipase"/>
</dbReference>
<evidence type="ECO:0000256" key="6">
    <source>
        <dbReference type="ARBA" id="ARBA00022737"/>
    </source>
</evidence>
<feature type="domain" description="Carrier" evidence="12">
    <location>
        <begin position="1651"/>
        <end position="1726"/>
    </location>
</feature>
<dbReference type="Gene3D" id="3.30.70.3290">
    <property type="match status" value="3"/>
</dbReference>
<dbReference type="InterPro" id="IPR016036">
    <property type="entry name" value="Malonyl_transacylase_ACP-bd"/>
</dbReference>
<feature type="domain" description="Carrier" evidence="12">
    <location>
        <begin position="4612"/>
        <end position="4690"/>
    </location>
</feature>
<dbReference type="InterPro" id="IPR013968">
    <property type="entry name" value="PKS_KR"/>
</dbReference>
<dbReference type="PROSITE" id="PS52004">
    <property type="entry name" value="KS3_2"/>
    <property type="match status" value="3"/>
</dbReference>
<dbReference type="Proteomes" id="UP001165042">
    <property type="component" value="Unassembled WGS sequence"/>
</dbReference>
<dbReference type="GO" id="GO:0031177">
    <property type="term" value="F:phosphopantetheine binding"/>
    <property type="evidence" value="ECO:0007669"/>
    <property type="project" value="InterPro"/>
</dbReference>
<evidence type="ECO:0000256" key="3">
    <source>
        <dbReference type="ARBA" id="ARBA00022450"/>
    </source>
</evidence>
<evidence type="ECO:0000256" key="7">
    <source>
        <dbReference type="ARBA" id="ARBA00023194"/>
    </source>
</evidence>
<evidence type="ECO:0000313" key="15">
    <source>
        <dbReference type="EMBL" id="GLW89896.1"/>
    </source>
</evidence>
<feature type="domain" description="Ketosynthase family 3 (KS3)" evidence="13">
    <location>
        <begin position="1744"/>
        <end position="2168"/>
    </location>
</feature>
<dbReference type="SMART" id="SM00826">
    <property type="entry name" value="PKS_DH"/>
    <property type="match status" value="1"/>
</dbReference>
<dbReference type="Gene3D" id="3.40.366.10">
    <property type="entry name" value="Malonyl-Coenzyme A Acyl Carrier Protein, domain 2"/>
    <property type="match status" value="3"/>
</dbReference>
<dbReference type="InterPro" id="IPR049551">
    <property type="entry name" value="PKS_DH_C"/>
</dbReference>
<keyword evidence="3" id="KW-0596">Phosphopantetheine</keyword>
<dbReference type="InterPro" id="IPR057326">
    <property type="entry name" value="KR_dom"/>
</dbReference>
<feature type="domain" description="Ketosynthase family 3 (KS3)" evidence="13">
    <location>
        <begin position="3190"/>
        <end position="3611"/>
    </location>
</feature>
<keyword evidence="4" id="KW-0597">Phosphoprotein</keyword>
<evidence type="ECO:0000256" key="9">
    <source>
        <dbReference type="ARBA" id="ARBA00023315"/>
    </source>
</evidence>
<dbReference type="InterPro" id="IPR020806">
    <property type="entry name" value="PKS_PP-bd"/>
</dbReference>
<dbReference type="InterPro" id="IPR018201">
    <property type="entry name" value="Ketoacyl_synth_AS"/>
</dbReference>
<dbReference type="SUPFAM" id="SSF53901">
    <property type="entry name" value="Thiolase-like"/>
    <property type="match status" value="3"/>
</dbReference>
<dbReference type="NCBIfam" id="NF045894">
    <property type="entry name" value="PKS_plus_SDR"/>
    <property type="match status" value="1"/>
</dbReference>
<dbReference type="Pfam" id="PF21089">
    <property type="entry name" value="PKS_DH_N"/>
    <property type="match status" value="1"/>
</dbReference>
<protein>
    <recommendedName>
        <fullName evidence="17">Acyl transferase domain-containing protein</fullName>
    </recommendedName>
</protein>
<dbReference type="SMART" id="SM00822">
    <property type="entry name" value="PKS_KR"/>
    <property type="match status" value="3"/>
</dbReference>
<evidence type="ECO:0000313" key="16">
    <source>
        <dbReference type="Proteomes" id="UP001165042"/>
    </source>
</evidence>
<reference evidence="15" key="1">
    <citation type="submission" date="2023-02" db="EMBL/GenBank/DDBJ databases">
        <title>Actinokineospora globicatena NBRC 15670.</title>
        <authorList>
            <person name="Ichikawa N."/>
            <person name="Sato H."/>
            <person name="Tonouchi N."/>
        </authorList>
    </citation>
    <scope>NUCLEOTIDE SEQUENCE</scope>
    <source>
        <strain evidence="15">NBRC 15670</strain>
    </source>
</reference>
<evidence type="ECO:0000256" key="1">
    <source>
        <dbReference type="ARBA" id="ARBA00001957"/>
    </source>
</evidence>
<keyword evidence="16" id="KW-1185">Reference proteome</keyword>
<evidence type="ECO:0000259" key="13">
    <source>
        <dbReference type="PROSITE" id="PS52004"/>
    </source>
</evidence>
<dbReference type="PROSITE" id="PS00012">
    <property type="entry name" value="PHOSPHOPANTETHEINE"/>
    <property type="match status" value="3"/>
</dbReference>
<dbReference type="InterPro" id="IPR036291">
    <property type="entry name" value="NAD(P)-bd_dom_sf"/>
</dbReference>
<dbReference type="InterPro" id="IPR020841">
    <property type="entry name" value="PKS_Beta-ketoAc_synthase_dom"/>
</dbReference>
<dbReference type="Pfam" id="PF02801">
    <property type="entry name" value="Ketoacyl-synt_C"/>
    <property type="match status" value="3"/>
</dbReference>
<dbReference type="Gene3D" id="3.40.50.720">
    <property type="entry name" value="NAD(P)-binding Rossmann-like Domain"/>
    <property type="match status" value="3"/>
</dbReference>
<dbReference type="Gene3D" id="3.10.129.110">
    <property type="entry name" value="Polyketide synthase dehydratase"/>
    <property type="match status" value="1"/>
</dbReference>
<evidence type="ECO:0000256" key="5">
    <source>
        <dbReference type="ARBA" id="ARBA00022679"/>
    </source>
</evidence>
<keyword evidence="6" id="KW-0677">Repeat</keyword>
<dbReference type="Pfam" id="PF14765">
    <property type="entry name" value="PS-DH"/>
    <property type="match status" value="1"/>
</dbReference>
<dbReference type="InterPro" id="IPR055123">
    <property type="entry name" value="SpnB-like_Rossmann"/>
</dbReference>
<dbReference type="GO" id="GO:0004315">
    <property type="term" value="F:3-oxoacyl-[acyl-carrier-protein] synthase activity"/>
    <property type="evidence" value="ECO:0007669"/>
    <property type="project" value="InterPro"/>
</dbReference>
<gene>
    <name evidence="15" type="ORF">Aglo03_07120</name>
</gene>
<dbReference type="SMART" id="SM00823">
    <property type="entry name" value="PKS_PP"/>
    <property type="match status" value="3"/>
</dbReference>
<evidence type="ECO:0000259" key="14">
    <source>
        <dbReference type="PROSITE" id="PS52019"/>
    </source>
</evidence>
<dbReference type="SMART" id="SM01294">
    <property type="entry name" value="PKS_PP_betabranch"/>
    <property type="match status" value="3"/>
</dbReference>
<feature type="domain" description="Ketosynthase family 3 (KS3)" evidence="13">
    <location>
        <begin position="33"/>
        <end position="455"/>
    </location>
</feature>
<dbReference type="InterPro" id="IPR014031">
    <property type="entry name" value="Ketoacyl_synth_C"/>
</dbReference>
<feature type="region of interest" description="C-terminal hotdog fold" evidence="10">
    <location>
        <begin position="1060"/>
        <end position="1194"/>
    </location>
</feature>
<dbReference type="InterPro" id="IPR041618">
    <property type="entry name" value="PKS_DE"/>
</dbReference>
<sequence>MANEDKLFGYLKKVTADLHQARQRLRAAEDRDREPVAIVAAACRLPGGVDSLEDLWRLVRTGTDAVSGLPTDRGWDLDRLRRPGATGSSAAHTGGFLASAGDFDPAAFGISPREALVMDPQQRLLLELTWEALERAGIDPTSLRGSGTGVFAGVTGQEYGPTARELSRDPDGFGLTGRMVSVASGRVAYSFGFEGPALTVDTACSSSLVALHLACRSLRAGECDLALAGGVTVMATPAAFVEFSRQGGLAADGRCKSFAEGADGTGWGEGAGLLLLQRLSDARRAGHEVLAVIRGSAVNSDGASNGLTAPNGPAQRRVIRDALVNAGLDESDVDLVEAHGTGTVLGDPIEAQALIDTFGRGRDPDRPLWLGSVKSNIGHTQAAAGVAGVIKVVQAIRHGELPRTLHVDAPTSRVAWPDAVRLLTGNRPWPGDRPRRAGVSSFGISGTNAHVIIEQAPEAQAPAVEVVAPPPVVAWPISGNTPDAVRAQAERLLAHVADRQDLPAVDVAYSLGTARAALRERAVVLGADRAALLTGLRAVADGRDAPEVFRGAVDTGGRVGFVFSGQGGQWSGMGHGLHAAFPAFAAAFDDACAEVDRHLGQAAGVRDVVFGSDRSLVDRTLWAQTGVFALQIGLLGLLDSWGVRPDAVMGHSVGEVVAAHAAGVLTLPEAARLVAGRARLMQALPEGGAMLAVSTSVAEIGPVLVGARDRVVVAAVNGPESVVLSGDRDLLTDIADRLRTEGCRTRWLPVSHAFHSPHMDPVLEEFTRIARGGEYRAPHLPIVSTVTGELDRAGRMGEPDHWVRQVRAPVRYADGVRALAEHGVDLVVELGPDGALAAIARDSAPGVTGIALVRKDRDAATAVMSGLARIHARGHAVDWRAVLGGTGARRVELPTYAFQRQRYWWVPADGRGDVAGAGLAEADHPLFGALVALADGDGVVLTGRLSVASHPWLAEHRVHGEVVVPGTAVLEVVAHLGERVGCGLVDDLSLEAPWVLPGHGAIQVRLSAGPPGESGARSMALHTRPDDATDSGWTRHATGSVRPAESVADEEPFPWPPANATAIDVDGVYAHLDALGVHYGPGFRCLRSAWRRGGEIFAEVASPDGTAAGLDRFGVHPALLDAVLHAAAGDSPVLRVPFSWRGARLRATRSPVLRARVSVTGDDRLSLVVTDPAGGFVASVDALVTRPLSSPNPSADSLYEVRWHPLDAPAVTGEISLAAIGGGVEVPEHPIAGFATLDHLRSDVESGGAVPEWVLVTAMADGAEDRDLPSRAAVAMSALLVLLRDWLADERFAGSRLVVVTRGAVAEVSDLAHAPAWGLVRSAQSEHPERFALVDVDGTPASWRAVPAALRTGEPQLALRGGVALVPRLARLDARGPRPRFGVDGTVLVTGGTGALGGSVARHLVREHGVRHVVLVSRRGPGAPGARELADELAAGGAAVEVVACDVGDRVDLARVVAAIPADRPLGGIVHAAGALADGVLESLSERDIATAFAPKVAGAWHLHELTRELDLSYFVLFSSFAGIVGSAGQAGYAAANTFLDALAHRRRVLGLPGVSLAWGPWAHPGGMTGAMTAPAADRLARAGVTGLTVEDGLRLFDTATALDAACVVPVGLDRSPLLERGRANPLPPLLTRLVPVRAATASRGVGADEDALLAAVREHVVVVMGYRDAAEVGSDRAFRDLGFDSLSGVELRNRLAEALGIRLPATAVFDHPTPRVLARFLRGELVGRAGERVHTPEVGTGADDPIVIVGMGCRYPGGVSSPEDLWRLVVDGVDAVSAFPDDRGWDLGRLFDPDPGRVGTSYTREGGFLRDAAEFDAGFFGVSPREALAMDPQQRLLLEVAWETVERAGIDASSLRGSRTGVFAGSMYHDYGARFLDNSPAGFEGHLGTGSAGSVLSGRIAYAFGFEGPAVTVDTACSSSLVALHLACQSLRTGECDLAFAGGVTVMATPTTFVEFSRQRGLAADGRCKSFAEGADGTGWGEGAGLVLLERLSDALHNGHDVVAVVRGSAVNSDGASNGLTAPNGPAQQRVIRRALANAGLEPSDVDVVEGHGTGTVLGDPIEAQALIATYGQGRDRPLWLGSVKSNIGHAQAAAGVAGIIKMAQAMRHGELPRTLHVDAPSARVDWSAGAVRLLTENAAWPGDRPRRAGVSSFGISGTNAHVILEQPPRLAEPAAAPRGHDGAPVLWPLSAKTGEALRAQAERLVAHLADRPGEPPVDTGLALATSRSALGERAVVVGADRESLLTGLRALADGREVPEVIRGSADADGRIGFVFSGQGGQWPGMGHGLHARYPAFATAFDGACAALDAHLEREIRVRDVVFGADRPSLDRTLWAQTGLFATQVGLLGLLASWGVRPDAVLGHSVGEVAAAFAAGVLSLDDAARLVACRARLMEALPEGGAMLSVAAGADVVRPLLHDIGPVVDIAALNAAGSVVLSGDRDALIRVAARLDGLRVRHRWLRVSHAFHSHRVDPVLEAFAQVAGAVRYRRPEVPIVAALTGDLDTTGDMSTPGYWVRQVREPVRFADGVEALVRRGVRTVLEIGPDALLSVPVRDSGRVTALPVMRRGRDEAVTVATAVAGVHVHGGAVDWGAFFAPSGAVRVELPTYAFQRRRYWLDPDGSRVDDWRYRVSWEEVALSPGRAVTGRWLVVVPDGWAVTARARSFQDVLEARGAVAVVVELTRNDQETLVGALRAAGDPTGVLSLHALDDSTSSNGVVDSLLLLRSLHTAGITAPLWWATSGGVAVGEVPVNPRQAMVWGLGRVVGLEHPDRWGGLIDLPDAVDDDARERLCAVLAGVGEDEVAIRPSRVFARRLVRATTPASGAVWRPRGSVLVTGGTGGLGAHVARWLARAGAEHVVLVSRRGADAAGAEELRAELAAMGARTSVVACDVADREALAQVLESVPTLRAVVHAAGVLETGDVLSVDPAGVDNVLSAKVAGAENLDALLAGVDLDAFVLFSSVSGVWGARGHGVYAAANAHLDALAERRRAAGSVATSVAWGPWAGDGMAAGRSASDRLRRSGLVSMPPERAVAALRDAPAHDGTPLVIADVEWSRFAALFTSGRPRPLLDRLPEARRAIPAIPVPVAGRSPAQARRAMTDLVLAEVARVAAHDDPGAIGPDRPFQEFGFDSLMAVELRDRLGAATGLALPATVVFDYPNPAALAERLAAEASGTERATTVTTAVAPDDDPVAVVAMGCRYPGGVSSPEDLWRLVSEGRDAVSAFPTDRGWDTDALFDPDRPGGTYVREGAFLTGADRFDADFFGISPREARAMDPQQRLLLEVAWEVFERAGIPPRSARGGRTGVFVGTNGQDHGARAVAAPEAAGHLLTGAAASVMAGRLSYTFGLVGPAIAVDTACSSSLVALHLACRSLRSGECDSALAGGVTVMSTPLAFVEFSHQRGLAPDGRCKSFAEAADGTAWGEGAGLVLLERLSDARRNGHRVLAVIRGSAVNQDGASNGLTAPNGPAQERVIREALANAGLGTSDVDVVEAHGTGTRLGDPIEARALLATYGQDRDRPLWLGSVKSNIGHTQAAAGVAGVIKVVMAMRHGELPATLHVDRPATRVDWSAGAVRLLTARTPWPDRDHPRRAGVSSFGVSGTNAHLVLEHPAPERRAPAAASPLAVPERIPWVLSAGSASALRDQAARLRDRLDRDRAVSPVDVGHSLATTRSALAERAVVTGTDRESLLSGLSALAEGRTAPGVVTGSARPGGRVAFAFSGQGGQWLGMGRDLAAAFPGFADAFGEVCDALRPHLGADVRDVLFGADERELHRERWAQPGILAVQLGLVGLLRSWGVRPDVVLGQSMGEVAAACAAGILTVSDAARLMAARGRLVESLPPGGAMLAVALGESEVAPLLADVGDGVGVAVVNGPGSVVLSGDRDALTRLVAALDASGTRTAWLRVSYASHSHRVAPILPEYAEVVAGVAFGVPVVPIVSAVSGAPDTTGLLRTAEYWVRQLREPVRFADGVRALVAGGVDTVVDIGPDGTLSALVQECLAESGAEHAAAVAITRRDRDAAATALAGLGRLHARGVEVDWSAHFAGTGARTVDLPTYAFQRQRFWLAERPAPRRADPVDSRFWELVASADPEPLARELSVDRDRPFHEVLPALAAWHERHHRDTTARAWRYQVRWRPVQVPSTARLRGVWLVVTAAGHTGHRQAVLDALTEHGAEAAVLGLPQGCCRDVLAERLRAAVTSHGEVAGVLFLSPAGGEPGAHPATAALVLAQALGDAGVPAPLWLGTTGGVAVGTGDVPVDPNQGAVWGLGRVVGLEHPGRWGGLVDLPAELDARSRAGLVAALAGIGAEDQLAVRSSGLFARRLTRADHTRAPGTWRARGTVLVTGGTGALGARVARWLAERGAEHLVLLSRSGPRAPGAAELTAELTALGARVTTTACDVTDVDALAAVLAAVPDEFPLSAVVHTAGVGTPGDLAETTPEEFADVLSAKVAGAANLDRLLGARPLDAFVLFSSIAGVWGAGGQGAYSAANAYLDALAEHRAALGRPATSVAWGAWAGAGMAVRGGTEARLRRRGLVPMDPPSALAALEQALSAGDTAVTVADVEWERFAASFAVARPRPLLDEVVPPADAEHTDDRGGDDIARRLSDLPPAERAHLLVELVIAETATTLGHDSPNTVAPEKTFAQLGFDSLTAVELRNRLNAATGLRLPPTLVFDHPTPTALAEHLLPALVPEPADEIGSLLDRLATALAQASPTDSGRPDTAARLRALLLRCDPAPESLSSATDDELFDLIDRKLRR</sequence>
<dbReference type="FunFam" id="3.40.47.10:FF:000019">
    <property type="entry name" value="Polyketide synthase type I"/>
    <property type="match status" value="3"/>
</dbReference>
<dbReference type="SUPFAM" id="SSF55048">
    <property type="entry name" value="Probable ACP-binding domain of malonyl-CoA ACP transacylase"/>
    <property type="match status" value="3"/>
</dbReference>
<dbReference type="InterPro" id="IPR049900">
    <property type="entry name" value="PKS_mFAS_DH"/>
</dbReference>